<keyword evidence="10" id="KW-1185">Reference proteome</keyword>
<dbReference type="PANTHER" id="PTHR42643">
    <property type="entry name" value="IONOTROPIC RECEPTOR 20A-RELATED"/>
    <property type="match status" value="1"/>
</dbReference>
<evidence type="ECO:0008006" key="11">
    <source>
        <dbReference type="Google" id="ProtNLM"/>
    </source>
</evidence>
<feature type="transmembrane region" description="Helical" evidence="8">
    <location>
        <begin position="203"/>
        <end position="222"/>
    </location>
</feature>
<keyword evidence="3 8" id="KW-0812">Transmembrane</keyword>
<evidence type="ECO:0000256" key="7">
    <source>
        <dbReference type="ARBA" id="ARBA00023180"/>
    </source>
</evidence>
<keyword evidence="6" id="KW-0675">Receptor</keyword>
<dbReference type="Gene3D" id="1.10.287.70">
    <property type="match status" value="1"/>
</dbReference>
<keyword evidence="5 8" id="KW-0472">Membrane</keyword>
<comment type="subcellular location">
    <subcellularLocation>
        <location evidence="1">Cell membrane</location>
        <topology evidence="1">Multi-pass membrane protein</topology>
    </subcellularLocation>
</comment>
<evidence type="ECO:0000256" key="1">
    <source>
        <dbReference type="ARBA" id="ARBA00004651"/>
    </source>
</evidence>
<evidence type="ECO:0000256" key="4">
    <source>
        <dbReference type="ARBA" id="ARBA00022989"/>
    </source>
</evidence>
<feature type="transmembrane region" description="Helical" evidence="8">
    <location>
        <begin position="396"/>
        <end position="417"/>
    </location>
</feature>
<proteinExistence type="predicted"/>
<gene>
    <name evidence="9" type="ORF">ODALV1_LOCUS6489</name>
</gene>
<evidence type="ECO:0000256" key="2">
    <source>
        <dbReference type="ARBA" id="ARBA00022475"/>
    </source>
</evidence>
<accession>A0ABP1Q261</accession>
<evidence type="ECO:0000256" key="6">
    <source>
        <dbReference type="ARBA" id="ARBA00023170"/>
    </source>
</evidence>
<keyword evidence="7" id="KW-0325">Glycoprotein</keyword>
<keyword evidence="2" id="KW-1003">Cell membrane</keyword>
<dbReference type="EMBL" id="CAXLJM020000020">
    <property type="protein sequence ID" value="CAL8086609.1"/>
    <property type="molecule type" value="Genomic_DNA"/>
</dbReference>
<dbReference type="InterPro" id="IPR052192">
    <property type="entry name" value="Insect_Ionotropic_Sensory_Rcpt"/>
</dbReference>
<evidence type="ECO:0000256" key="3">
    <source>
        <dbReference type="ARBA" id="ARBA00022692"/>
    </source>
</evidence>
<sequence>MNSEFIPQQETGNATGLDLTGEVLHITTRYTDEYHYDVKLKTVNDSNGNLQYELVGGYAVEVFFYLKSLLNFTYMIHPDVSPYRFDHNSVKNGSIDVYVASYSLLIKRTEYLDPTNAIGQSRILAFFDQNFQSDFSNQSIFIVPFTYNLWLGFIIVWFVCLLSFIIFNLYEADSSMGDIIFHCITVTLQRGTFLNFFYNSTRITTVVLSFTIVVLMASYSGIMTSISAVSRYTIHSIEALVASNYKILLEFGYNTNASSIKYMLEALMHIPTVVTLMKKAEKSNFVFQSFENAIMQVNNSPSTYIIDEETGINFITEQLGGLPCTWTKLPVFNLRYPWVMYLKKNAPYRHAINTGLLKIKETGILQVLRKRWITQPSDACFSGNDFSFKSITYPQVSSAFTVLLLVMFIVCPVLFLLEKVYAFCSHHRRQ</sequence>
<evidence type="ECO:0000256" key="8">
    <source>
        <dbReference type="SAM" id="Phobius"/>
    </source>
</evidence>
<dbReference type="SUPFAM" id="SSF53850">
    <property type="entry name" value="Periplasmic binding protein-like II"/>
    <property type="match status" value="1"/>
</dbReference>
<protein>
    <recommendedName>
        <fullName evidence="11">Ionotropic glutamate receptor C-terminal domain-containing protein</fullName>
    </recommendedName>
</protein>
<evidence type="ECO:0000313" key="10">
    <source>
        <dbReference type="Proteomes" id="UP001642540"/>
    </source>
</evidence>
<keyword evidence="4 8" id="KW-1133">Transmembrane helix</keyword>
<comment type="caution">
    <text evidence="9">The sequence shown here is derived from an EMBL/GenBank/DDBJ whole genome shotgun (WGS) entry which is preliminary data.</text>
</comment>
<evidence type="ECO:0000256" key="5">
    <source>
        <dbReference type="ARBA" id="ARBA00023136"/>
    </source>
</evidence>
<reference evidence="9 10" key="1">
    <citation type="submission" date="2024-08" db="EMBL/GenBank/DDBJ databases">
        <authorList>
            <person name="Cucini C."/>
            <person name="Frati F."/>
        </authorList>
    </citation>
    <scope>NUCLEOTIDE SEQUENCE [LARGE SCALE GENOMIC DNA]</scope>
</reference>
<feature type="transmembrane region" description="Helical" evidence="8">
    <location>
        <begin position="147"/>
        <end position="167"/>
    </location>
</feature>
<name>A0ABP1Q261_9HEXA</name>
<dbReference type="Proteomes" id="UP001642540">
    <property type="component" value="Unassembled WGS sequence"/>
</dbReference>
<dbReference type="Gene3D" id="3.40.190.10">
    <property type="entry name" value="Periplasmic binding protein-like II"/>
    <property type="match status" value="2"/>
</dbReference>
<evidence type="ECO:0000313" key="9">
    <source>
        <dbReference type="EMBL" id="CAL8086609.1"/>
    </source>
</evidence>
<feature type="transmembrane region" description="Helical" evidence="8">
    <location>
        <begin position="179"/>
        <end position="197"/>
    </location>
</feature>
<dbReference type="PANTHER" id="PTHR42643:SF30">
    <property type="entry name" value="IONOTROPIC RECEPTOR 40A-RELATED"/>
    <property type="match status" value="1"/>
</dbReference>
<organism evidence="9 10">
    <name type="scientific">Orchesella dallaii</name>
    <dbReference type="NCBI Taxonomy" id="48710"/>
    <lineage>
        <taxon>Eukaryota</taxon>
        <taxon>Metazoa</taxon>
        <taxon>Ecdysozoa</taxon>
        <taxon>Arthropoda</taxon>
        <taxon>Hexapoda</taxon>
        <taxon>Collembola</taxon>
        <taxon>Entomobryomorpha</taxon>
        <taxon>Entomobryoidea</taxon>
        <taxon>Orchesellidae</taxon>
        <taxon>Orchesellinae</taxon>
        <taxon>Orchesella</taxon>
    </lineage>
</organism>